<dbReference type="ZFIN" id="ZDB-GENE-030131-2476">
    <property type="gene designation" value="zgc:194210"/>
</dbReference>
<dbReference type="RefSeq" id="XP_017206865.2">
    <property type="nucleotide sequence ID" value="XM_017351376.4"/>
</dbReference>
<dbReference type="FunCoup" id="A0A8M6YSR5">
    <property type="interactions" value="76"/>
</dbReference>
<organism evidence="1 2">
    <name type="scientific">Danio rerio</name>
    <name type="common">Zebrafish</name>
    <name type="synonym">Brachydanio rerio</name>
    <dbReference type="NCBI Taxonomy" id="7955"/>
    <lineage>
        <taxon>Eukaryota</taxon>
        <taxon>Metazoa</taxon>
        <taxon>Chordata</taxon>
        <taxon>Craniata</taxon>
        <taxon>Vertebrata</taxon>
        <taxon>Euteleostomi</taxon>
        <taxon>Actinopterygii</taxon>
        <taxon>Neopterygii</taxon>
        <taxon>Teleostei</taxon>
        <taxon>Ostariophysi</taxon>
        <taxon>Cypriniformes</taxon>
        <taxon>Danionidae</taxon>
        <taxon>Danioninae</taxon>
        <taxon>Danio</taxon>
    </lineage>
</organism>
<evidence type="ECO:0000313" key="1">
    <source>
        <dbReference type="Proteomes" id="UP000000437"/>
    </source>
</evidence>
<dbReference type="AlphaFoldDB" id="A0A8M6YSR5"/>
<evidence type="ECO:0000313" key="3">
    <source>
        <dbReference type="ZFIN" id="ZDB-GENE-030131-2476"/>
    </source>
</evidence>
<keyword evidence="1" id="KW-1185">Reference proteome</keyword>
<dbReference type="GeneID" id="794982"/>
<accession>A0A8M6YSR5</accession>
<dbReference type="AGR" id="ZFIN:ZDB-GENE-030131-2476"/>
<reference evidence="2" key="1">
    <citation type="submission" date="2025-08" db="UniProtKB">
        <authorList>
            <consortium name="RefSeq"/>
        </authorList>
    </citation>
    <scope>IDENTIFICATION</scope>
    <source>
        <strain evidence="2">Tuebingen</strain>
        <tissue evidence="2">Fibroblasts and whole tissue</tissue>
    </source>
</reference>
<dbReference type="OrthoDB" id="8888144at2759"/>
<sequence>MRGTAQQYKMCVYVSLMLTFGKCYIFPFRSPFWLRISSSLTLLVFINAVFSAAMRDGGEDLIHFLKDAFEMNQTLDQTEPTQLSEISLVPEMILEAVHPTDPSAECKAPEIADLSKTTPKPNSVEVADVSEERSIETSSSDSRLPEKASTEDSRESDKYKRLELRTALTDAHKALQEHYGNSAESMSMDSTDIERDWTQGSNQQSNKESVMKDVSSQEKDRPEENERYQKMVKKHHFDSPEFVDRPDSEEQGISQEQISGIVAKPNFQATLDDSREAAGGIPGCTETSAEHPMEENNSLDDTNVEQIRKDTPRYQNQLKKICPSKRVRASVNPSAQLDLHSPERANSELLDSDDSGERLREHVALPL</sequence>
<dbReference type="Proteomes" id="UP000000437">
    <property type="component" value="Chromosome 16"/>
</dbReference>
<evidence type="ECO:0000313" key="2">
    <source>
        <dbReference type="RefSeq" id="XP_017206865.2"/>
    </source>
</evidence>
<protein>
    <submittedName>
        <fullName evidence="2">Uncharacterized protein isoform X1</fullName>
    </submittedName>
</protein>
<name>A0A8M6YSR5_DANRE</name>
<proteinExistence type="predicted"/>
<gene>
    <name evidence="2" type="primary">wu:fc09b09</name>
    <name evidence="2" type="synonym">fc09b09</name>
    <name evidence="2 3" type="ORF">zgc:194210</name>
</gene>